<accession>A0A016SP89</accession>
<evidence type="ECO:0000313" key="1">
    <source>
        <dbReference type="EMBL" id="EYB92124.1"/>
    </source>
</evidence>
<protein>
    <submittedName>
        <fullName evidence="1">Uncharacterized protein</fullName>
    </submittedName>
</protein>
<comment type="caution">
    <text evidence="1">The sequence shown here is derived from an EMBL/GenBank/DDBJ whole genome shotgun (WGS) entry which is preliminary data.</text>
</comment>
<dbReference type="AlphaFoldDB" id="A0A016SP89"/>
<organism evidence="1 2">
    <name type="scientific">Ancylostoma ceylanicum</name>
    <dbReference type="NCBI Taxonomy" id="53326"/>
    <lineage>
        <taxon>Eukaryota</taxon>
        <taxon>Metazoa</taxon>
        <taxon>Ecdysozoa</taxon>
        <taxon>Nematoda</taxon>
        <taxon>Chromadorea</taxon>
        <taxon>Rhabditida</taxon>
        <taxon>Rhabditina</taxon>
        <taxon>Rhabditomorpha</taxon>
        <taxon>Strongyloidea</taxon>
        <taxon>Ancylostomatidae</taxon>
        <taxon>Ancylostomatinae</taxon>
        <taxon>Ancylostoma</taxon>
    </lineage>
</organism>
<name>A0A016SP89_9BILA</name>
<evidence type="ECO:0000313" key="2">
    <source>
        <dbReference type="Proteomes" id="UP000024635"/>
    </source>
</evidence>
<dbReference type="Proteomes" id="UP000024635">
    <property type="component" value="Unassembled WGS sequence"/>
</dbReference>
<sequence>MGSGVEGLKQFAGDLKWTKVRMILAANPEKSRVLNVALTEILTFELICSPCGRLPDNHSGNLNTEKSGLPAETLPCTRMRTWPF</sequence>
<keyword evidence="2" id="KW-1185">Reference proteome</keyword>
<reference evidence="2" key="1">
    <citation type="journal article" date="2015" name="Nat. Genet.">
        <title>The genome and transcriptome of the zoonotic hookworm Ancylostoma ceylanicum identify infection-specific gene families.</title>
        <authorList>
            <person name="Schwarz E.M."/>
            <person name="Hu Y."/>
            <person name="Antoshechkin I."/>
            <person name="Miller M.M."/>
            <person name="Sternberg P.W."/>
            <person name="Aroian R.V."/>
        </authorList>
    </citation>
    <scope>NUCLEOTIDE SEQUENCE</scope>
    <source>
        <strain evidence="2">HY135</strain>
    </source>
</reference>
<proteinExistence type="predicted"/>
<dbReference type="EMBL" id="JARK01001533">
    <property type="protein sequence ID" value="EYB92124.1"/>
    <property type="molecule type" value="Genomic_DNA"/>
</dbReference>
<gene>
    <name evidence="1" type="primary">Acey_s0197.g1551</name>
    <name evidence="1" type="ORF">Y032_0197g1551</name>
</gene>